<dbReference type="InterPro" id="IPR014001">
    <property type="entry name" value="Helicase_ATP-bd"/>
</dbReference>
<dbReference type="PANTHER" id="PTHR47396:SF2">
    <property type="entry name" value="HELICASE ATP-BINDING DOMAIN-CONTAINING PROTEIN"/>
    <property type="match status" value="1"/>
</dbReference>
<feature type="compositionally biased region" description="Basic and acidic residues" evidence="1">
    <location>
        <begin position="406"/>
        <end position="416"/>
    </location>
</feature>
<keyword evidence="3" id="KW-0067">ATP-binding</keyword>
<dbReference type="Gene3D" id="3.40.50.300">
    <property type="entry name" value="P-loop containing nucleotide triphosphate hydrolases"/>
    <property type="match status" value="2"/>
</dbReference>
<evidence type="ECO:0000256" key="1">
    <source>
        <dbReference type="SAM" id="MobiDB-lite"/>
    </source>
</evidence>
<sequence>MSTSAAEHLSPAFPERAAWGTAGKLRAWQAGALQRYLETNPRDFLAVATPGAGKTTFALRLATELLGRGIVDSVTIVAPTEHLKTQWADAAARVGIQIDPKFTNRQVDEASDYHGVALTYQGVASNPEVHRIRTLRTRTLVILDEVHHGGDNKSWGDALRVAFEGATRRVCLTGTPFRSDTSPIPFVRYEHDAAGIRRSASDYAYGYAEALADGVVRPVLFLAYGGNMRWRTRAGDEIAARLGTPMTKDAIAGAWRTALDPNGAWIPSVLQAADKRLSEVRRHVPDAGGLVIASNQTAARAYARTLEAITGSKPTVVLSDDLGASSRIEDFAKSDDRWMVAVRMVSEGVDVPRLCVGVYATSTSTPLFFAQAVGRFVRARKRGETASVFLPTVPIILEHAARLEEQRDHALDRPSRPGESPEDAMWSEEEGLLAAANREEKASGDLLDDGSFEALESEAEFDHVLFDAEQFGMGFEVSTEDEQEYLGLPGLLEPDQVSKLLRQRQDKLVKSGRKRRDDDEPVAAHRALANQRKELNGLVAQYARKSGQPHAVIHNDLRQQCGGPTLDRASSEQVSARIELIRRWFVGRR</sequence>
<dbReference type="InterPro" id="IPR050742">
    <property type="entry name" value="Helicase_Restrict-Modif_Enz"/>
</dbReference>
<dbReference type="GO" id="GO:0004386">
    <property type="term" value="F:helicase activity"/>
    <property type="evidence" value="ECO:0007669"/>
    <property type="project" value="UniProtKB-KW"/>
</dbReference>
<proteinExistence type="predicted"/>
<gene>
    <name evidence="3" type="ORF">FV141_09030</name>
</gene>
<dbReference type="Pfam" id="PF04851">
    <property type="entry name" value="ResIII"/>
    <property type="match status" value="1"/>
</dbReference>
<evidence type="ECO:0000259" key="2">
    <source>
        <dbReference type="PROSITE" id="PS51192"/>
    </source>
</evidence>
<dbReference type="PANTHER" id="PTHR47396">
    <property type="entry name" value="TYPE I RESTRICTION ENZYME ECOKI R PROTEIN"/>
    <property type="match status" value="1"/>
</dbReference>
<dbReference type="Proteomes" id="UP000323565">
    <property type="component" value="Chromosome"/>
</dbReference>
<feature type="domain" description="Helicase ATP-binding" evidence="2">
    <location>
        <begin position="35"/>
        <end position="194"/>
    </location>
</feature>
<keyword evidence="3" id="KW-0378">Hydrolase</keyword>
<dbReference type="EMBL" id="CP043031">
    <property type="protein sequence ID" value="QEH93652.1"/>
    <property type="molecule type" value="Genomic_DNA"/>
</dbReference>
<evidence type="ECO:0000313" key="3">
    <source>
        <dbReference type="EMBL" id="QEH93652.1"/>
    </source>
</evidence>
<name>A0ABX5Z9L5_9MICO</name>
<dbReference type="SMART" id="SM00487">
    <property type="entry name" value="DEXDc"/>
    <property type="match status" value="1"/>
</dbReference>
<dbReference type="PROSITE" id="PS51192">
    <property type="entry name" value="HELICASE_ATP_BIND_1"/>
    <property type="match status" value="1"/>
</dbReference>
<protein>
    <submittedName>
        <fullName evidence="3">DEAD/DEAH box helicase</fullName>
    </submittedName>
</protein>
<keyword evidence="4" id="KW-1185">Reference proteome</keyword>
<reference evidence="3 4" key="1">
    <citation type="submission" date="2019-08" db="EMBL/GenBank/DDBJ databases">
        <title>Dermacoccus abyssi strain HZAU 226, whole genome Nanopore sequencing project.</title>
        <authorList>
            <person name="Guo A."/>
            <person name="Zhang X."/>
            <person name="Ruan Y."/>
            <person name="Liu W."/>
            <person name="Chen Q."/>
            <person name="Gu L."/>
        </authorList>
    </citation>
    <scope>NUCLEOTIDE SEQUENCE [LARGE SCALE GENOMIC DNA]</scope>
    <source>
        <strain evidence="3 4">HZAU 226</strain>
    </source>
</reference>
<feature type="region of interest" description="Disordered" evidence="1">
    <location>
        <begin position="406"/>
        <end position="426"/>
    </location>
</feature>
<keyword evidence="3" id="KW-0547">Nucleotide-binding</keyword>
<dbReference type="InterPro" id="IPR027417">
    <property type="entry name" value="P-loop_NTPase"/>
</dbReference>
<evidence type="ECO:0000313" key="4">
    <source>
        <dbReference type="Proteomes" id="UP000323565"/>
    </source>
</evidence>
<dbReference type="InterPro" id="IPR006935">
    <property type="entry name" value="Helicase/UvrB_N"/>
</dbReference>
<dbReference type="SUPFAM" id="SSF52540">
    <property type="entry name" value="P-loop containing nucleoside triphosphate hydrolases"/>
    <property type="match status" value="2"/>
</dbReference>
<organism evidence="3 4">
    <name type="scientific">Dermacoccus abyssi</name>
    <dbReference type="NCBI Taxonomy" id="322596"/>
    <lineage>
        <taxon>Bacteria</taxon>
        <taxon>Bacillati</taxon>
        <taxon>Actinomycetota</taxon>
        <taxon>Actinomycetes</taxon>
        <taxon>Micrococcales</taxon>
        <taxon>Dermacoccaceae</taxon>
        <taxon>Dermacoccus</taxon>
    </lineage>
</organism>
<keyword evidence="3" id="KW-0347">Helicase</keyword>
<accession>A0ABX5Z9L5</accession>